<keyword evidence="1" id="KW-0175">Coiled coil</keyword>
<evidence type="ECO:0000313" key="2">
    <source>
        <dbReference type="EMBL" id="MED5019882.1"/>
    </source>
</evidence>
<dbReference type="Proteomes" id="UP001343257">
    <property type="component" value="Unassembled WGS sequence"/>
</dbReference>
<evidence type="ECO:0000313" key="3">
    <source>
        <dbReference type="Proteomes" id="UP001343257"/>
    </source>
</evidence>
<comment type="caution">
    <text evidence="2">The sequence shown here is derived from an EMBL/GenBank/DDBJ whole genome shotgun (WGS) entry which is preliminary data.</text>
</comment>
<dbReference type="EMBL" id="JARTLD010000057">
    <property type="protein sequence ID" value="MED5019882.1"/>
    <property type="molecule type" value="Genomic_DNA"/>
</dbReference>
<organism evidence="2 3">
    <name type="scientific">Paenibacillus chibensis</name>
    <dbReference type="NCBI Taxonomy" id="59846"/>
    <lineage>
        <taxon>Bacteria</taxon>
        <taxon>Bacillati</taxon>
        <taxon>Bacillota</taxon>
        <taxon>Bacilli</taxon>
        <taxon>Bacillales</taxon>
        <taxon>Paenibacillaceae</taxon>
        <taxon>Paenibacillus</taxon>
    </lineage>
</organism>
<evidence type="ECO:0000256" key="1">
    <source>
        <dbReference type="SAM" id="Coils"/>
    </source>
</evidence>
<accession>A0ABU6PYI1</accession>
<keyword evidence="3" id="KW-1185">Reference proteome</keyword>
<feature type="coiled-coil region" evidence="1">
    <location>
        <begin position="14"/>
        <end position="75"/>
    </location>
</feature>
<proteinExistence type="predicted"/>
<name>A0ABU6PYI1_9BACL</name>
<dbReference type="RefSeq" id="WP_328281073.1">
    <property type="nucleotide sequence ID" value="NZ_JARTLD010000057.1"/>
</dbReference>
<protein>
    <recommendedName>
        <fullName evidence="4">DUF2642 domain-containing protein</fullName>
    </recommendedName>
</protein>
<sequence>MWFFWKNSPVYTIIRELEHQLHHLEHQIQHLKKQVHHLHEDMQELDILKERIQRLSEKVKKLDELQATVQMLEEQVLTGLVANPELESFLKLKLGSKVRIETSGTSLQGTVIAVVKDAVQLREANGDLVVIPFSHINSVQ</sequence>
<evidence type="ECO:0008006" key="4">
    <source>
        <dbReference type="Google" id="ProtNLM"/>
    </source>
</evidence>
<gene>
    <name evidence="2" type="ORF">P9847_21625</name>
</gene>
<reference evidence="2 3" key="1">
    <citation type="submission" date="2023-03" db="EMBL/GenBank/DDBJ databases">
        <title>Bacillus Genome Sequencing.</title>
        <authorList>
            <person name="Dunlap C."/>
        </authorList>
    </citation>
    <scope>NUCLEOTIDE SEQUENCE [LARGE SCALE GENOMIC DNA]</scope>
    <source>
        <strain evidence="2 3">NRS-52</strain>
    </source>
</reference>